<keyword evidence="1" id="KW-0472">Membrane</keyword>
<keyword evidence="1" id="KW-0812">Transmembrane</keyword>
<organism evidence="2 3">
    <name type="scientific">Vibrio vulnificus</name>
    <dbReference type="NCBI Taxonomy" id="672"/>
    <lineage>
        <taxon>Bacteria</taxon>
        <taxon>Pseudomonadati</taxon>
        <taxon>Pseudomonadota</taxon>
        <taxon>Gammaproteobacteria</taxon>
        <taxon>Vibrionales</taxon>
        <taxon>Vibrionaceae</taxon>
        <taxon>Vibrio</taxon>
    </lineage>
</organism>
<dbReference type="EMBL" id="CP019290">
    <property type="protein sequence ID" value="AXX59656.1"/>
    <property type="molecule type" value="Genomic_DNA"/>
</dbReference>
<reference evidence="2 3" key="1">
    <citation type="submission" date="2017-01" db="EMBL/GenBank/DDBJ databases">
        <title>Complete Genome Sequence of Vibrio vulnificus FORC_053.</title>
        <authorList>
            <consortium name="Food-borne Pathogen Omics Research Center"/>
            <person name="Chung H.Y."/>
            <person name="Na E.J."/>
            <person name="Song J.S."/>
            <person name="Kim H."/>
            <person name="Lee J.-H."/>
            <person name="Ryu S."/>
            <person name="Choi S.H."/>
        </authorList>
    </citation>
    <scope>NUCLEOTIDE SEQUENCE [LARGE SCALE GENOMIC DNA]</scope>
    <source>
        <strain evidence="2 3">FORC_053</strain>
    </source>
</reference>
<evidence type="ECO:0000313" key="3">
    <source>
        <dbReference type="Proteomes" id="UP000263418"/>
    </source>
</evidence>
<gene>
    <name evidence="2" type="ORF">FORC53_1317</name>
</gene>
<dbReference type="InterPro" id="IPR025557">
    <property type="entry name" value="DUF4282"/>
</dbReference>
<name>A0AAN1PMN1_VIBVL</name>
<evidence type="ECO:0000313" key="2">
    <source>
        <dbReference type="EMBL" id="AXX59656.1"/>
    </source>
</evidence>
<feature type="transmembrane region" description="Helical" evidence="1">
    <location>
        <begin position="13"/>
        <end position="38"/>
    </location>
</feature>
<sequence length="52" mass="5783">MNSGYQGITPTDVFLGIGAILVGVLVSRVWFELMIVLFKINDNLQALRDSKE</sequence>
<evidence type="ECO:0000256" key="1">
    <source>
        <dbReference type="SAM" id="Phobius"/>
    </source>
</evidence>
<dbReference type="Pfam" id="PF14110">
    <property type="entry name" value="DUF4282"/>
    <property type="match status" value="1"/>
</dbReference>
<dbReference type="AlphaFoldDB" id="A0AAN1PMN1"/>
<keyword evidence="1" id="KW-1133">Transmembrane helix</keyword>
<accession>A0AAN1PMN1</accession>
<protein>
    <submittedName>
        <fullName evidence="2">Uncharacterized protein</fullName>
    </submittedName>
</protein>
<dbReference type="Proteomes" id="UP000263418">
    <property type="component" value="Chromosome 1"/>
</dbReference>
<proteinExistence type="predicted"/>